<evidence type="ECO:0000256" key="8">
    <source>
        <dbReference type="ARBA" id="ARBA00023004"/>
    </source>
</evidence>
<keyword evidence="9" id="KW-0411">Iron-sulfur</keyword>
<dbReference type="PANTHER" id="PTHR42917:SF2">
    <property type="entry name" value="2,4-DIENOYL-COA REDUCTASE [(2E)-ENOYL-COA-PRODUCING]"/>
    <property type="match status" value="1"/>
</dbReference>
<dbReference type="Gene3D" id="3.50.50.60">
    <property type="entry name" value="FAD/NAD(P)-binding domain"/>
    <property type="match status" value="1"/>
</dbReference>
<dbReference type="GO" id="GO:0010181">
    <property type="term" value="F:FMN binding"/>
    <property type="evidence" value="ECO:0007669"/>
    <property type="project" value="InterPro"/>
</dbReference>
<dbReference type="SUPFAM" id="SSF51971">
    <property type="entry name" value="Nucleotide-binding domain"/>
    <property type="match status" value="1"/>
</dbReference>
<dbReference type="GO" id="GO:0051536">
    <property type="term" value="F:iron-sulfur cluster binding"/>
    <property type="evidence" value="ECO:0007669"/>
    <property type="project" value="UniProtKB-KW"/>
</dbReference>
<feature type="domain" description="NADH:flavin oxidoreductase/NADH oxidase N-terminal" evidence="11">
    <location>
        <begin position="15"/>
        <end position="340"/>
    </location>
</feature>
<dbReference type="InterPro" id="IPR023753">
    <property type="entry name" value="FAD/NAD-binding_dom"/>
</dbReference>
<evidence type="ECO:0000256" key="6">
    <source>
        <dbReference type="ARBA" id="ARBA00022723"/>
    </source>
</evidence>
<evidence type="ECO:0000256" key="9">
    <source>
        <dbReference type="ARBA" id="ARBA00023014"/>
    </source>
</evidence>
<keyword evidence="6" id="KW-0479">Metal-binding</keyword>
<keyword evidence="4" id="KW-0285">Flavoprotein</keyword>
<proteinExistence type="inferred from homology"/>
<dbReference type="GO" id="GO:0016491">
    <property type="term" value="F:oxidoreductase activity"/>
    <property type="evidence" value="ECO:0007669"/>
    <property type="project" value="UniProtKB-KW"/>
</dbReference>
<dbReference type="GO" id="GO:0046872">
    <property type="term" value="F:metal ion binding"/>
    <property type="evidence" value="ECO:0007669"/>
    <property type="project" value="UniProtKB-KW"/>
</dbReference>
<feature type="region of interest" description="Disordered" evidence="10">
    <location>
        <begin position="543"/>
        <end position="564"/>
    </location>
</feature>
<dbReference type="SUPFAM" id="SSF51395">
    <property type="entry name" value="FMN-linked oxidoreductases"/>
    <property type="match status" value="1"/>
</dbReference>
<keyword evidence="5" id="KW-0288">FMN</keyword>
<name>A0A846Y570_9NOCA</name>
<dbReference type="EMBL" id="JAAXOP010000015">
    <property type="protein sequence ID" value="NKY53070.1"/>
    <property type="molecule type" value="Genomic_DNA"/>
</dbReference>
<evidence type="ECO:0000313" key="13">
    <source>
        <dbReference type="EMBL" id="NKY53070.1"/>
    </source>
</evidence>
<evidence type="ECO:0000259" key="11">
    <source>
        <dbReference type="Pfam" id="PF00724"/>
    </source>
</evidence>
<dbReference type="CDD" id="cd02930">
    <property type="entry name" value="DCR_FMN"/>
    <property type="match status" value="1"/>
</dbReference>
<feature type="domain" description="FAD/NAD(P)-binding" evidence="12">
    <location>
        <begin position="385"/>
        <end position="657"/>
    </location>
</feature>
<dbReference type="Pfam" id="PF00724">
    <property type="entry name" value="Oxidored_FMN"/>
    <property type="match status" value="1"/>
</dbReference>
<protein>
    <submittedName>
        <fullName evidence="13">NADPH-dependent 2,4-dienoyl-CoA reductase</fullName>
    </submittedName>
</protein>
<evidence type="ECO:0000256" key="4">
    <source>
        <dbReference type="ARBA" id="ARBA00022630"/>
    </source>
</evidence>
<accession>A0A846Y570</accession>
<dbReference type="AlphaFoldDB" id="A0A846Y570"/>
<dbReference type="Proteomes" id="UP000565711">
    <property type="component" value="Unassembled WGS sequence"/>
</dbReference>
<evidence type="ECO:0000256" key="5">
    <source>
        <dbReference type="ARBA" id="ARBA00022643"/>
    </source>
</evidence>
<keyword evidence="7" id="KW-0560">Oxidoreductase</keyword>
<dbReference type="PRINTS" id="PR00368">
    <property type="entry name" value="FADPNR"/>
</dbReference>
<dbReference type="InterPro" id="IPR001155">
    <property type="entry name" value="OxRdtase_FMN_N"/>
</dbReference>
<reference evidence="13 14" key="1">
    <citation type="submission" date="2020-04" db="EMBL/GenBank/DDBJ databases">
        <title>MicrobeNet Type strains.</title>
        <authorList>
            <person name="Nicholson A.C."/>
        </authorList>
    </citation>
    <scope>NUCLEOTIDE SEQUENCE [LARGE SCALE GENOMIC DNA]</scope>
    <source>
        <strain evidence="13 14">JCM 12354</strain>
    </source>
</reference>
<dbReference type="PRINTS" id="PR00469">
    <property type="entry name" value="PNDRDTASEII"/>
</dbReference>
<dbReference type="InterPro" id="IPR013785">
    <property type="entry name" value="Aldolase_TIM"/>
</dbReference>
<keyword evidence="14" id="KW-1185">Reference proteome</keyword>
<sequence>MTANPVDSRQSYPHLFEPLELDHTTLRNRVVMGSMHTGLEDRAWDTNRLAAYFAERASGGVGLIITGGYAPNREGWLLPLGAKLTNRTEAYRHRRITAAVHAEGGKIALQILHAGRYAYVPFSVSASSIKAPINPFRPRKLSAKGVERTIDDYVRCAELAKFAGYDGVEIMGGEGYLINQFLAPRTNKRTDRWGGSAPARRRFAVEIVRRVRAAVGADFLIVFRLSMAEFVEHGQTETEILALATELEDAGVSIINTDIGWHEARVPTIVTSVPRAAFAEFTAKITAHVHVPVCASNRINMPETAEEILTRGDAQLVSLARPLLADPDWAAKARSAREDEINTCIACNQACLDHAFVHKTVSCLLNPRAGHETELRLLPTRHRQRVAVVGAGPAGLSAAVNLAERGHDVDLFEADDRIGGQFDIARRIPGKEEFNETIRYFTRKLELTGVRVFLQRRVSATELIEGHYDHVVLATGVRPRIPEIPGIDHPKVLTYAELVREQRPVGKKVVVIGAGGIGYDVSEFLTVEGHPALKLDEWKQEWGVTSDDPDAPGQLTTPRPSPAPRDVVLLQRKSTPFGKSLGKTTGWVHRAAVKAKGVEQIGGVNYERIDDRGLHISFGEHRTRPTIIDCDNVILCAGQESVRDLVEPLQQAGLRTHLIGGAELAAELDAKRAIDQGTRLAAAL</sequence>
<comment type="cofactor">
    <cofactor evidence="1">
        <name>FMN</name>
        <dbReference type="ChEBI" id="CHEBI:58210"/>
    </cofactor>
</comment>
<dbReference type="PANTHER" id="PTHR42917">
    <property type="entry name" value="2,4-DIENOYL-COA REDUCTASE"/>
    <property type="match status" value="1"/>
</dbReference>
<keyword evidence="8" id="KW-0408">Iron</keyword>
<evidence type="ECO:0000256" key="2">
    <source>
        <dbReference type="ARBA" id="ARBA00001966"/>
    </source>
</evidence>
<dbReference type="SUPFAM" id="SSF51905">
    <property type="entry name" value="FAD/NAD(P)-binding domain"/>
    <property type="match status" value="1"/>
</dbReference>
<dbReference type="Gene3D" id="3.20.20.70">
    <property type="entry name" value="Aldolase class I"/>
    <property type="match status" value="1"/>
</dbReference>
<dbReference type="Gene3D" id="3.40.50.720">
    <property type="entry name" value="NAD(P)-binding Rossmann-like Domain"/>
    <property type="match status" value="1"/>
</dbReference>
<organism evidence="13 14">
    <name type="scientific">Nocardia vermiculata</name>
    <dbReference type="NCBI Taxonomy" id="257274"/>
    <lineage>
        <taxon>Bacteria</taxon>
        <taxon>Bacillati</taxon>
        <taxon>Actinomycetota</taxon>
        <taxon>Actinomycetes</taxon>
        <taxon>Mycobacteriales</taxon>
        <taxon>Nocardiaceae</taxon>
        <taxon>Nocardia</taxon>
    </lineage>
</organism>
<comment type="caution">
    <text evidence="13">The sequence shown here is derived from an EMBL/GenBank/DDBJ whole genome shotgun (WGS) entry which is preliminary data.</text>
</comment>
<comment type="cofactor">
    <cofactor evidence="2">
        <name>[4Fe-4S] cluster</name>
        <dbReference type="ChEBI" id="CHEBI:49883"/>
    </cofactor>
</comment>
<comment type="similarity">
    <text evidence="3">In the N-terminal section; belongs to the NADH:flavin oxidoreductase/NADH oxidase family.</text>
</comment>
<dbReference type="RefSeq" id="WP_067868916.1">
    <property type="nucleotide sequence ID" value="NZ_JAAXOP010000015.1"/>
</dbReference>
<evidence type="ECO:0000259" key="12">
    <source>
        <dbReference type="Pfam" id="PF07992"/>
    </source>
</evidence>
<gene>
    <name evidence="13" type="ORF">HGA08_22990</name>
</gene>
<evidence type="ECO:0000256" key="10">
    <source>
        <dbReference type="SAM" id="MobiDB-lite"/>
    </source>
</evidence>
<dbReference type="InterPro" id="IPR036188">
    <property type="entry name" value="FAD/NAD-bd_sf"/>
</dbReference>
<evidence type="ECO:0000256" key="3">
    <source>
        <dbReference type="ARBA" id="ARBA00011048"/>
    </source>
</evidence>
<evidence type="ECO:0000313" key="14">
    <source>
        <dbReference type="Proteomes" id="UP000565711"/>
    </source>
</evidence>
<dbReference type="InterPro" id="IPR051793">
    <property type="entry name" value="NADH:flavin_oxidoreductase"/>
</dbReference>
<evidence type="ECO:0000256" key="7">
    <source>
        <dbReference type="ARBA" id="ARBA00023002"/>
    </source>
</evidence>
<evidence type="ECO:0000256" key="1">
    <source>
        <dbReference type="ARBA" id="ARBA00001917"/>
    </source>
</evidence>
<dbReference type="Pfam" id="PF07992">
    <property type="entry name" value="Pyr_redox_2"/>
    <property type="match status" value="1"/>
</dbReference>